<dbReference type="VEuPathDB" id="TrichDB:TRFO_21656"/>
<dbReference type="RefSeq" id="XP_068362560.1">
    <property type="nucleotide sequence ID" value="XM_068502111.1"/>
</dbReference>
<keyword evidence="1" id="KW-0812">Transmembrane</keyword>
<reference evidence="2" key="1">
    <citation type="submission" date="2016-10" db="EMBL/GenBank/DDBJ databases">
        <authorList>
            <person name="Benchimol M."/>
            <person name="Almeida L.G."/>
            <person name="Vasconcelos A.T."/>
            <person name="Perreira-Neves A."/>
            <person name="Rosa I.A."/>
            <person name="Tasca T."/>
            <person name="Bogo M.R."/>
            <person name="de Souza W."/>
        </authorList>
    </citation>
    <scope>NUCLEOTIDE SEQUENCE [LARGE SCALE GENOMIC DNA]</scope>
    <source>
        <strain evidence="2">K</strain>
    </source>
</reference>
<keyword evidence="3" id="KW-1185">Reference proteome</keyword>
<accession>A0A1J4KER3</accession>
<dbReference type="OrthoDB" id="2261329at2759"/>
<organism evidence="2 3">
    <name type="scientific">Tritrichomonas foetus</name>
    <dbReference type="NCBI Taxonomy" id="1144522"/>
    <lineage>
        <taxon>Eukaryota</taxon>
        <taxon>Metamonada</taxon>
        <taxon>Parabasalia</taxon>
        <taxon>Tritrichomonadida</taxon>
        <taxon>Tritrichomonadidae</taxon>
        <taxon>Tritrichomonas</taxon>
    </lineage>
</organism>
<sequence length="252" mass="27960">MVIFLDCWYTKPFHFLLLNGEICKLLSIVFMVGIVLIKKDRQKFLLSISRSESDSHQIEKISIVNKAYDNFKRSPSKMAENDPQTPPNRFDSFISGAGNGFILGHGLAAAGCVYHSLMNAPRGSKIHDFVTRLPRSVYSSSVQMASWSIISAFVEPLIEPHIEQRWLKNLASGAATGALLECRCGVSGMVTGAYTGAVQSLTMSAFNLAIGSVVRPMQTYRIEKKKKEFSEKRATSVFITPTNALIDAFFHK</sequence>
<evidence type="ECO:0000313" key="2">
    <source>
        <dbReference type="EMBL" id="OHT09424.1"/>
    </source>
</evidence>
<name>A0A1J4KER3_9EUKA</name>
<evidence type="ECO:0000256" key="1">
    <source>
        <dbReference type="SAM" id="Phobius"/>
    </source>
</evidence>
<dbReference type="Proteomes" id="UP000179807">
    <property type="component" value="Unassembled WGS sequence"/>
</dbReference>
<dbReference type="GeneID" id="94836815"/>
<dbReference type="AlphaFoldDB" id="A0A1J4KER3"/>
<proteinExistence type="predicted"/>
<dbReference type="EMBL" id="MLAK01000639">
    <property type="protein sequence ID" value="OHT09424.1"/>
    <property type="molecule type" value="Genomic_DNA"/>
</dbReference>
<protein>
    <submittedName>
        <fullName evidence="2">Uncharacterized protein</fullName>
    </submittedName>
</protein>
<evidence type="ECO:0000313" key="3">
    <source>
        <dbReference type="Proteomes" id="UP000179807"/>
    </source>
</evidence>
<feature type="transmembrane region" description="Helical" evidence="1">
    <location>
        <begin position="12"/>
        <end position="37"/>
    </location>
</feature>
<gene>
    <name evidence="2" type="ORF">TRFO_21656</name>
</gene>
<comment type="caution">
    <text evidence="2">The sequence shown here is derived from an EMBL/GenBank/DDBJ whole genome shotgun (WGS) entry which is preliminary data.</text>
</comment>
<keyword evidence="1" id="KW-1133">Transmembrane helix</keyword>
<keyword evidence="1" id="KW-0472">Membrane</keyword>